<evidence type="ECO:0000313" key="2">
    <source>
        <dbReference type="EMBL" id="TFK92557.1"/>
    </source>
</evidence>
<evidence type="ECO:0000256" key="1">
    <source>
        <dbReference type="SAM" id="SignalP"/>
    </source>
</evidence>
<dbReference type="InParanoid" id="A0A5C3PTR7"/>
<proteinExistence type="predicted"/>
<keyword evidence="1" id="KW-0732">Signal</keyword>
<name>A0A5C3PTR7_9APHY</name>
<protein>
    <recommendedName>
        <fullName evidence="4">Secreted protein</fullName>
    </recommendedName>
</protein>
<dbReference type="AlphaFoldDB" id="A0A5C3PTR7"/>
<dbReference type="Proteomes" id="UP000308197">
    <property type="component" value="Unassembled WGS sequence"/>
</dbReference>
<feature type="signal peptide" evidence="1">
    <location>
        <begin position="1"/>
        <end position="19"/>
    </location>
</feature>
<evidence type="ECO:0008006" key="4">
    <source>
        <dbReference type="Google" id="ProtNLM"/>
    </source>
</evidence>
<dbReference type="EMBL" id="ML210996">
    <property type="protein sequence ID" value="TFK92557.1"/>
    <property type="molecule type" value="Genomic_DNA"/>
</dbReference>
<gene>
    <name evidence="2" type="ORF">K466DRAFT_217851</name>
</gene>
<reference evidence="2 3" key="1">
    <citation type="journal article" date="2019" name="Nat. Ecol. Evol.">
        <title>Megaphylogeny resolves global patterns of mushroom evolution.</title>
        <authorList>
            <person name="Varga T."/>
            <person name="Krizsan K."/>
            <person name="Foldi C."/>
            <person name="Dima B."/>
            <person name="Sanchez-Garcia M."/>
            <person name="Sanchez-Ramirez S."/>
            <person name="Szollosi G.J."/>
            <person name="Szarkandi J.G."/>
            <person name="Papp V."/>
            <person name="Albert L."/>
            <person name="Andreopoulos W."/>
            <person name="Angelini C."/>
            <person name="Antonin V."/>
            <person name="Barry K.W."/>
            <person name="Bougher N.L."/>
            <person name="Buchanan P."/>
            <person name="Buyck B."/>
            <person name="Bense V."/>
            <person name="Catcheside P."/>
            <person name="Chovatia M."/>
            <person name="Cooper J."/>
            <person name="Damon W."/>
            <person name="Desjardin D."/>
            <person name="Finy P."/>
            <person name="Geml J."/>
            <person name="Haridas S."/>
            <person name="Hughes K."/>
            <person name="Justo A."/>
            <person name="Karasinski D."/>
            <person name="Kautmanova I."/>
            <person name="Kiss B."/>
            <person name="Kocsube S."/>
            <person name="Kotiranta H."/>
            <person name="LaButti K.M."/>
            <person name="Lechner B.E."/>
            <person name="Liimatainen K."/>
            <person name="Lipzen A."/>
            <person name="Lukacs Z."/>
            <person name="Mihaltcheva S."/>
            <person name="Morgado L.N."/>
            <person name="Niskanen T."/>
            <person name="Noordeloos M.E."/>
            <person name="Ohm R.A."/>
            <person name="Ortiz-Santana B."/>
            <person name="Ovrebo C."/>
            <person name="Racz N."/>
            <person name="Riley R."/>
            <person name="Savchenko A."/>
            <person name="Shiryaev A."/>
            <person name="Soop K."/>
            <person name="Spirin V."/>
            <person name="Szebenyi C."/>
            <person name="Tomsovsky M."/>
            <person name="Tulloss R.E."/>
            <person name="Uehling J."/>
            <person name="Grigoriev I.V."/>
            <person name="Vagvolgyi C."/>
            <person name="Papp T."/>
            <person name="Martin F.M."/>
            <person name="Miettinen O."/>
            <person name="Hibbett D.S."/>
            <person name="Nagy L.G."/>
        </authorList>
    </citation>
    <scope>NUCLEOTIDE SEQUENCE [LARGE SCALE GENOMIC DNA]</scope>
    <source>
        <strain evidence="2 3">HHB13444</strain>
    </source>
</reference>
<organism evidence="2 3">
    <name type="scientific">Polyporus arcularius HHB13444</name>
    <dbReference type="NCBI Taxonomy" id="1314778"/>
    <lineage>
        <taxon>Eukaryota</taxon>
        <taxon>Fungi</taxon>
        <taxon>Dikarya</taxon>
        <taxon>Basidiomycota</taxon>
        <taxon>Agaricomycotina</taxon>
        <taxon>Agaricomycetes</taxon>
        <taxon>Polyporales</taxon>
        <taxon>Polyporaceae</taxon>
        <taxon>Polyporus</taxon>
    </lineage>
</organism>
<sequence length="102" mass="11630">MPLWCYSVLLVLLVPGLEDHLLALVPLSAYQGTREVQPDVNYPSCPQTVTRKSQDDQARTWSHYVPCHSARVVLVKCEFDVYLRLHEVLRPCHSILSEGGRE</sequence>
<accession>A0A5C3PTR7</accession>
<evidence type="ECO:0000313" key="3">
    <source>
        <dbReference type="Proteomes" id="UP000308197"/>
    </source>
</evidence>
<feature type="chain" id="PRO_5022893640" description="Secreted protein" evidence="1">
    <location>
        <begin position="20"/>
        <end position="102"/>
    </location>
</feature>
<keyword evidence="3" id="KW-1185">Reference proteome</keyword>